<gene>
    <name evidence="1" type="ORF">E2C01_013536</name>
</gene>
<dbReference type="AlphaFoldDB" id="A0A5B7DHE4"/>
<accession>A0A5B7DHE4</accession>
<reference evidence="1 2" key="1">
    <citation type="submission" date="2019-05" db="EMBL/GenBank/DDBJ databases">
        <title>Another draft genome of Portunus trituberculatus and its Hox gene families provides insights of decapod evolution.</title>
        <authorList>
            <person name="Jeong J.-H."/>
            <person name="Song I."/>
            <person name="Kim S."/>
            <person name="Choi T."/>
            <person name="Kim D."/>
            <person name="Ryu S."/>
            <person name="Kim W."/>
        </authorList>
    </citation>
    <scope>NUCLEOTIDE SEQUENCE [LARGE SCALE GENOMIC DNA]</scope>
    <source>
        <tissue evidence="1">Muscle</tissue>
    </source>
</reference>
<proteinExistence type="predicted"/>
<evidence type="ECO:0000313" key="1">
    <source>
        <dbReference type="EMBL" id="MPC20583.1"/>
    </source>
</evidence>
<name>A0A5B7DHE4_PORTR</name>
<dbReference type="EMBL" id="VSRR010000887">
    <property type="protein sequence ID" value="MPC20583.1"/>
    <property type="molecule type" value="Genomic_DNA"/>
</dbReference>
<keyword evidence="2" id="KW-1185">Reference proteome</keyword>
<comment type="caution">
    <text evidence="1">The sequence shown here is derived from an EMBL/GenBank/DDBJ whole genome shotgun (WGS) entry which is preliminary data.</text>
</comment>
<protein>
    <submittedName>
        <fullName evidence="1">Uncharacterized protein</fullName>
    </submittedName>
</protein>
<evidence type="ECO:0000313" key="2">
    <source>
        <dbReference type="Proteomes" id="UP000324222"/>
    </source>
</evidence>
<sequence length="74" mass="8618">MGNVKEIHRIPYSQYRVSGHELAIETGRWNMRGRRILPVEERVCSCGAVQTEIHVLESCPLTSDIRARVRFVFY</sequence>
<dbReference type="Proteomes" id="UP000324222">
    <property type="component" value="Unassembled WGS sequence"/>
</dbReference>
<organism evidence="1 2">
    <name type="scientific">Portunus trituberculatus</name>
    <name type="common">Swimming crab</name>
    <name type="synonym">Neptunus trituberculatus</name>
    <dbReference type="NCBI Taxonomy" id="210409"/>
    <lineage>
        <taxon>Eukaryota</taxon>
        <taxon>Metazoa</taxon>
        <taxon>Ecdysozoa</taxon>
        <taxon>Arthropoda</taxon>
        <taxon>Crustacea</taxon>
        <taxon>Multicrustacea</taxon>
        <taxon>Malacostraca</taxon>
        <taxon>Eumalacostraca</taxon>
        <taxon>Eucarida</taxon>
        <taxon>Decapoda</taxon>
        <taxon>Pleocyemata</taxon>
        <taxon>Brachyura</taxon>
        <taxon>Eubrachyura</taxon>
        <taxon>Portunoidea</taxon>
        <taxon>Portunidae</taxon>
        <taxon>Portuninae</taxon>
        <taxon>Portunus</taxon>
    </lineage>
</organism>